<proteinExistence type="predicted"/>
<reference evidence="2 3" key="1">
    <citation type="journal article" date="2019" name="Nat. Ecol. Evol.">
        <title>Megaphylogeny resolves global patterns of mushroom evolution.</title>
        <authorList>
            <person name="Varga T."/>
            <person name="Krizsan K."/>
            <person name="Foldi C."/>
            <person name="Dima B."/>
            <person name="Sanchez-Garcia M."/>
            <person name="Sanchez-Ramirez S."/>
            <person name="Szollosi G.J."/>
            <person name="Szarkandi J.G."/>
            <person name="Papp V."/>
            <person name="Albert L."/>
            <person name="Andreopoulos W."/>
            <person name="Angelini C."/>
            <person name="Antonin V."/>
            <person name="Barry K.W."/>
            <person name="Bougher N.L."/>
            <person name="Buchanan P."/>
            <person name="Buyck B."/>
            <person name="Bense V."/>
            <person name="Catcheside P."/>
            <person name="Chovatia M."/>
            <person name="Cooper J."/>
            <person name="Damon W."/>
            <person name="Desjardin D."/>
            <person name="Finy P."/>
            <person name="Geml J."/>
            <person name="Haridas S."/>
            <person name="Hughes K."/>
            <person name="Justo A."/>
            <person name="Karasinski D."/>
            <person name="Kautmanova I."/>
            <person name="Kiss B."/>
            <person name="Kocsube S."/>
            <person name="Kotiranta H."/>
            <person name="LaButti K.M."/>
            <person name="Lechner B.E."/>
            <person name="Liimatainen K."/>
            <person name="Lipzen A."/>
            <person name="Lukacs Z."/>
            <person name="Mihaltcheva S."/>
            <person name="Morgado L.N."/>
            <person name="Niskanen T."/>
            <person name="Noordeloos M.E."/>
            <person name="Ohm R.A."/>
            <person name="Ortiz-Santana B."/>
            <person name="Ovrebo C."/>
            <person name="Racz N."/>
            <person name="Riley R."/>
            <person name="Savchenko A."/>
            <person name="Shiryaev A."/>
            <person name="Soop K."/>
            <person name="Spirin V."/>
            <person name="Szebenyi C."/>
            <person name="Tomsovsky M."/>
            <person name="Tulloss R.E."/>
            <person name="Uehling J."/>
            <person name="Grigoriev I.V."/>
            <person name="Vagvolgyi C."/>
            <person name="Papp T."/>
            <person name="Martin F.M."/>
            <person name="Miettinen O."/>
            <person name="Hibbett D.S."/>
            <person name="Nagy L.G."/>
        </authorList>
    </citation>
    <scope>NUCLEOTIDE SEQUENCE [LARGE SCALE GENOMIC DNA]</scope>
    <source>
        <strain evidence="2 3">CBS 962.96</strain>
    </source>
</reference>
<dbReference type="AlphaFoldDB" id="A0A4S8KPF9"/>
<dbReference type="Proteomes" id="UP000297245">
    <property type="component" value="Unassembled WGS sequence"/>
</dbReference>
<organism evidence="2 3">
    <name type="scientific">Dendrothele bispora (strain CBS 962.96)</name>
    <dbReference type="NCBI Taxonomy" id="1314807"/>
    <lineage>
        <taxon>Eukaryota</taxon>
        <taxon>Fungi</taxon>
        <taxon>Dikarya</taxon>
        <taxon>Basidiomycota</taxon>
        <taxon>Agaricomycotina</taxon>
        <taxon>Agaricomycetes</taxon>
        <taxon>Agaricomycetidae</taxon>
        <taxon>Agaricales</taxon>
        <taxon>Agaricales incertae sedis</taxon>
        <taxon>Dendrothele</taxon>
    </lineage>
</organism>
<name>A0A4S8KPF9_DENBC</name>
<evidence type="ECO:0000313" key="3">
    <source>
        <dbReference type="Proteomes" id="UP000297245"/>
    </source>
</evidence>
<evidence type="ECO:0000313" key="2">
    <source>
        <dbReference type="EMBL" id="THU77586.1"/>
    </source>
</evidence>
<keyword evidence="3" id="KW-1185">Reference proteome</keyword>
<dbReference type="EMBL" id="ML180395">
    <property type="protein sequence ID" value="THU77586.1"/>
    <property type="molecule type" value="Genomic_DNA"/>
</dbReference>
<feature type="region of interest" description="Disordered" evidence="1">
    <location>
        <begin position="26"/>
        <end position="53"/>
    </location>
</feature>
<gene>
    <name evidence="2" type="ORF">K435DRAFT_812323</name>
</gene>
<accession>A0A4S8KPF9</accession>
<protein>
    <submittedName>
        <fullName evidence="2">Uncharacterized protein</fullName>
    </submittedName>
</protein>
<sequence>MSGRHTVLGPVLAFTLRDIRPITVKTPRFSAPHSDDEDLPKSSPIPAPAPDLQAANRDCLHGRLLVEVIPQRPSKDGRQEGIRPYAWVQPSAAASCSVGSELVKTEAGDRGKIVWYDPSRVYVGLQT</sequence>
<evidence type="ECO:0000256" key="1">
    <source>
        <dbReference type="SAM" id="MobiDB-lite"/>
    </source>
</evidence>